<dbReference type="GO" id="GO:0016798">
    <property type="term" value="F:hydrolase activity, acting on glycosyl bonds"/>
    <property type="evidence" value="ECO:0007669"/>
    <property type="project" value="UniProtKB-KW"/>
</dbReference>
<feature type="domain" description="Phosphodiester glycosidase" evidence="2">
    <location>
        <begin position="150"/>
        <end position="334"/>
    </location>
</feature>
<keyword evidence="3" id="KW-0326">Glycosidase</keyword>
<dbReference type="RefSeq" id="WP_191739564.1">
    <property type="nucleotide sequence ID" value="NZ_JACSQB010000042.1"/>
</dbReference>
<evidence type="ECO:0000259" key="2">
    <source>
        <dbReference type="Pfam" id="PF09992"/>
    </source>
</evidence>
<keyword evidence="3" id="KW-0378">Hydrolase</keyword>
<gene>
    <name evidence="3" type="ORF">H9637_05970</name>
</gene>
<dbReference type="PANTHER" id="PTHR40446">
    <property type="entry name" value="N-ACETYLGLUCOSAMINE-1-PHOSPHODIESTER ALPHA-N-ACETYLGLUCOSAMINIDASE"/>
    <property type="match status" value="1"/>
</dbReference>
<proteinExistence type="predicted"/>
<dbReference type="PANTHER" id="PTHR40446:SF2">
    <property type="entry name" value="N-ACETYLGLUCOSAMINE-1-PHOSPHODIESTER ALPHA-N-ACETYLGLUCOSAMINIDASE"/>
    <property type="match status" value="1"/>
</dbReference>
<protein>
    <submittedName>
        <fullName evidence="3">Phosphodiester glycosidase family protein</fullName>
    </submittedName>
</protein>
<keyword evidence="4" id="KW-1185">Reference proteome</keyword>
<evidence type="ECO:0000256" key="1">
    <source>
        <dbReference type="SAM" id="Phobius"/>
    </source>
</evidence>
<reference evidence="3 4" key="1">
    <citation type="submission" date="2020-08" db="EMBL/GenBank/DDBJ databases">
        <title>A Genomic Blueprint of the Chicken Gut Microbiome.</title>
        <authorList>
            <person name="Gilroy R."/>
            <person name="Ravi A."/>
            <person name="Getino M."/>
            <person name="Pursley I."/>
            <person name="Horton D.L."/>
            <person name="Alikhan N.-F."/>
            <person name="Baker D."/>
            <person name="Gharbi K."/>
            <person name="Hall N."/>
            <person name="Watson M."/>
            <person name="Adriaenssens E.M."/>
            <person name="Foster-Nyarko E."/>
            <person name="Jarju S."/>
            <person name="Secka A."/>
            <person name="Antonio M."/>
            <person name="Oren A."/>
            <person name="Chaudhuri R."/>
            <person name="La Ragione R.M."/>
            <person name="Hildebrand F."/>
            <person name="Pallen M.J."/>
        </authorList>
    </citation>
    <scope>NUCLEOTIDE SEQUENCE [LARGE SCALE GENOMIC DNA]</scope>
    <source>
        <strain evidence="3 4">N37</strain>
    </source>
</reference>
<dbReference type="EMBL" id="JACSQB010000042">
    <property type="protein sequence ID" value="MBD8046592.1"/>
    <property type="molecule type" value="Genomic_DNA"/>
</dbReference>
<evidence type="ECO:0000313" key="4">
    <source>
        <dbReference type="Proteomes" id="UP000627166"/>
    </source>
</evidence>
<dbReference type="InterPro" id="IPR018711">
    <property type="entry name" value="NAGPA"/>
</dbReference>
<accession>A0ABR8YQQ3</accession>
<keyword evidence="1" id="KW-1133">Transmembrane helix</keyword>
<keyword evidence="1" id="KW-0812">Transmembrane</keyword>
<dbReference type="Pfam" id="PF09992">
    <property type="entry name" value="NAGPA"/>
    <property type="match status" value="1"/>
</dbReference>
<evidence type="ECO:0000313" key="3">
    <source>
        <dbReference type="EMBL" id="MBD8046592.1"/>
    </source>
</evidence>
<dbReference type="Proteomes" id="UP000627166">
    <property type="component" value="Unassembled WGS sequence"/>
</dbReference>
<organism evidence="3 4">
    <name type="scientific">Clostridium faecium</name>
    <dbReference type="NCBI Taxonomy" id="2762223"/>
    <lineage>
        <taxon>Bacteria</taxon>
        <taxon>Bacillati</taxon>
        <taxon>Bacillota</taxon>
        <taxon>Clostridia</taxon>
        <taxon>Eubacteriales</taxon>
        <taxon>Clostridiaceae</taxon>
        <taxon>Clostridium</taxon>
    </lineage>
</organism>
<keyword evidence="1" id="KW-0472">Membrane</keyword>
<feature type="transmembrane region" description="Helical" evidence="1">
    <location>
        <begin position="20"/>
        <end position="40"/>
    </location>
</feature>
<comment type="caution">
    <text evidence="3">The sequence shown here is derived from an EMBL/GenBank/DDBJ whole genome shotgun (WGS) entry which is preliminary data.</text>
</comment>
<name>A0ABR8YQQ3_9CLOT</name>
<sequence length="336" mass="36393">MNGKKTKKSVKKKSKLKFIISFLLFQIVFTGITAPFLAYYGPFKNVRNTLVTTAMTTLSHQWIAELFLSEEAINKILKEQAVTNLSQKKDAETEVTVNNKNDKTIERFEINSNKFTGYVLIVNDSTRVKVGYSEKLELEGQTTSEIAENNDAIAAINGGGFTDEATGSLWTGTGAKPTGIIMSNGDIKYNDLSSDDEQREVVAITEGGVLLVGNYSLNELIERKAKEAVSFGPALIVDGQKAITTGDGGWGIAPRTAIGQRKDGAIILLVIDGRQANSIGATLKEVQDVLYEYGAYNASNLDGGSSSTMYYKGEVINSPSDSLGERAVPSAIYVEK</sequence>